<feature type="binding site" evidence="9">
    <location>
        <position position="65"/>
    </location>
    <ligand>
        <name>substrate</name>
    </ligand>
</feature>
<gene>
    <name evidence="9" type="primary">dapF</name>
    <name evidence="11" type="ORF">SAMN06264849_102151</name>
</gene>
<dbReference type="GO" id="GO:0009089">
    <property type="term" value="P:lysine biosynthetic process via diaminopimelate"/>
    <property type="evidence" value="ECO:0007669"/>
    <property type="project" value="UniProtKB-UniRule"/>
</dbReference>
<dbReference type="GO" id="GO:0008837">
    <property type="term" value="F:diaminopimelate epimerase activity"/>
    <property type="evidence" value="ECO:0007669"/>
    <property type="project" value="UniProtKB-UniRule"/>
</dbReference>
<evidence type="ECO:0000256" key="2">
    <source>
        <dbReference type="ARBA" id="ARBA00010219"/>
    </source>
</evidence>
<keyword evidence="7 9" id="KW-0413">Isomerase</keyword>
<protein>
    <recommendedName>
        <fullName evidence="3 9">Diaminopimelate epimerase</fullName>
        <shortName evidence="9">DAP epimerase</shortName>
        <ecNumber evidence="3 9">5.1.1.7</ecNumber>
    </recommendedName>
    <alternativeName>
        <fullName evidence="9">PLP-independent amino acid racemase</fullName>
    </alternativeName>
</protein>
<evidence type="ECO:0000256" key="10">
    <source>
        <dbReference type="PROSITE-ProRule" id="PRU10125"/>
    </source>
</evidence>
<dbReference type="NCBIfam" id="TIGR00652">
    <property type="entry name" value="DapF"/>
    <property type="match status" value="1"/>
</dbReference>
<comment type="subunit">
    <text evidence="9">Homodimer.</text>
</comment>
<reference evidence="11 12" key="1">
    <citation type="submission" date="2017-05" db="EMBL/GenBank/DDBJ databases">
        <authorList>
            <person name="Varghese N."/>
            <person name="Submissions S."/>
        </authorList>
    </citation>
    <scope>NUCLEOTIDE SEQUENCE [LARGE SCALE GENOMIC DNA]</scope>
    <source>
        <strain evidence="11 12">DSM 45474</strain>
    </source>
</reference>
<evidence type="ECO:0000256" key="1">
    <source>
        <dbReference type="ARBA" id="ARBA00005196"/>
    </source>
</evidence>
<evidence type="ECO:0000256" key="6">
    <source>
        <dbReference type="ARBA" id="ARBA00023154"/>
    </source>
</evidence>
<keyword evidence="12" id="KW-1185">Reference proteome</keyword>
<dbReference type="SUPFAM" id="SSF54506">
    <property type="entry name" value="Diaminopimelate epimerase-like"/>
    <property type="match status" value="2"/>
</dbReference>
<feature type="binding site" evidence="9">
    <location>
        <position position="196"/>
    </location>
    <ligand>
        <name>substrate</name>
    </ligand>
</feature>
<comment type="subcellular location">
    <subcellularLocation>
        <location evidence="9">Cytoplasm</location>
    </subcellularLocation>
</comment>
<evidence type="ECO:0000256" key="3">
    <source>
        <dbReference type="ARBA" id="ARBA00013080"/>
    </source>
</evidence>
<evidence type="ECO:0000256" key="9">
    <source>
        <dbReference type="HAMAP-Rule" id="MF_00197"/>
    </source>
</evidence>
<evidence type="ECO:0000256" key="8">
    <source>
        <dbReference type="ARBA" id="ARBA00051712"/>
    </source>
</evidence>
<keyword evidence="4 9" id="KW-0963">Cytoplasm</keyword>
<feature type="site" description="Could be important to modulate the pK values of the two catalytic cysteine residues" evidence="9">
    <location>
        <position position="214"/>
    </location>
</feature>
<feature type="site" description="Could be important to modulate the pK values of the two catalytic cysteine residues" evidence="9">
    <location>
        <position position="165"/>
    </location>
</feature>
<evidence type="ECO:0000256" key="5">
    <source>
        <dbReference type="ARBA" id="ARBA00022605"/>
    </source>
</evidence>
<dbReference type="AlphaFoldDB" id="A0A521BK85"/>
<dbReference type="Pfam" id="PF01678">
    <property type="entry name" value="DAP_epimerase"/>
    <property type="match status" value="2"/>
</dbReference>
<proteinExistence type="inferred from homology"/>
<dbReference type="PANTHER" id="PTHR31689:SF0">
    <property type="entry name" value="DIAMINOPIMELATE EPIMERASE"/>
    <property type="match status" value="1"/>
</dbReference>
<feature type="active site" evidence="10">
    <location>
        <position position="74"/>
    </location>
</feature>
<comment type="function">
    <text evidence="9">Catalyzes the stereoinversion of LL-2,6-diaminopimelate (L,L-DAP) to meso-diaminopimelate (meso-DAP), a precursor of L-lysine and an essential component of the bacterial peptidoglycan.</text>
</comment>
<feature type="active site" description="Proton donor" evidence="9">
    <location>
        <position position="74"/>
    </location>
</feature>
<organism evidence="11 12">
    <name type="scientific">Melghirimyces algeriensis</name>
    <dbReference type="NCBI Taxonomy" id="910412"/>
    <lineage>
        <taxon>Bacteria</taxon>
        <taxon>Bacillati</taxon>
        <taxon>Bacillota</taxon>
        <taxon>Bacilli</taxon>
        <taxon>Bacillales</taxon>
        <taxon>Thermoactinomycetaceae</taxon>
        <taxon>Melghirimyces</taxon>
    </lineage>
</organism>
<feature type="binding site" evidence="9">
    <location>
        <position position="15"/>
    </location>
    <ligand>
        <name>substrate</name>
    </ligand>
</feature>
<comment type="similarity">
    <text evidence="2 9">Belongs to the diaminopimelate epimerase family.</text>
</comment>
<dbReference type="UniPathway" id="UPA00034">
    <property type="reaction ID" value="UER00025"/>
</dbReference>
<feature type="binding site" evidence="9">
    <location>
        <position position="163"/>
    </location>
    <ligand>
        <name>substrate</name>
    </ligand>
</feature>
<feature type="binding site" evidence="9">
    <location>
        <begin position="224"/>
        <end position="225"/>
    </location>
    <ligand>
        <name>substrate</name>
    </ligand>
</feature>
<keyword evidence="5 9" id="KW-0028">Amino-acid biosynthesis</keyword>
<name>A0A521BK85_9BACL</name>
<dbReference type="HAMAP" id="MF_00197">
    <property type="entry name" value="DAP_epimerase"/>
    <property type="match status" value="1"/>
</dbReference>
<feature type="binding site" evidence="9">
    <location>
        <begin position="214"/>
        <end position="215"/>
    </location>
    <ligand>
        <name>substrate</name>
    </ligand>
</feature>
<comment type="caution">
    <text evidence="9">Lacks conserved residue(s) required for the propagation of feature annotation.</text>
</comment>
<dbReference type="PROSITE" id="PS01326">
    <property type="entry name" value="DAP_EPIMERASE"/>
    <property type="match status" value="1"/>
</dbReference>
<feature type="binding site" evidence="9">
    <location>
        <begin position="75"/>
        <end position="76"/>
    </location>
    <ligand>
        <name>substrate</name>
    </ligand>
</feature>
<evidence type="ECO:0000256" key="4">
    <source>
        <dbReference type="ARBA" id="ARBA00022490"/>
    </source>
</evidence>
<dbReference type="EC" id="5.1.1.7" evidence="3 9"/>
<accession>A0A521BK85</accession>
<sequence length="282" mass="31524">MPQGIRFTKMQGLGNDFIVISSQALPDGVKELAERLCDRHFGVGADGLVYILPSEKGDFRMRILNRDGSEAEQCGNAVRCVAKYYYERISNAKKELLIETQAGLQRVWVEADGQTVRRVCVDMGKPILKGERIPVKVNESQVVAHPIEVEGETFHFTAVSMGNPHAVIFVDDAARFPLKTWGLRLESHPLFPNRVNVEIVTVTSREELQMRVWERGVGETLACGTGACASVVAAVLNGKTGRRVFVRLKGGDLEIEWKENDQRIYMTGVAENVFEGEWIRSF</sequence>
<comment type="catalytic activity">
    <reaction evidence="8 9">
        <text>(2S,6S)-2,6-diaminopimelate = meso-2,6-diaminopimelate</text>
        <dbReference type="Rhea" id="RHEA:15393"/>
        <dbReference type="ChEBI" id="CHEBI:57609"/>
        <dbReference type="ChEBI" id="CHEBI:57791"/>
        <dbReference type="EC" id="5.1.1.7"/>
    </reaction>
</comment>
<dbReference type="Proteomes" id="UP000315636">
    <property type="component" value="Unassembled WGS sequence"/>
</dbReference>
<comment type="pathway">
    <text evidence="1 9">Amino-acid biosynthesis; L-lysine biosynthesis via DAP pathway; DL-2,6-diaminopimelate from LL-2,6-diaminopimelate: step 1/1.</text>
</comment>
<keyword evidence="6 9" id="KW-0457">Lysine biosynthesis</keyword>
<evidence type="ECO:0000313" key="11">
    <source>
        <dbReference type="EMBL" id="SMO47485.1"/>
    </source>
</evidence>
<dbReference type="InterPro" id="IPR001653">
    <property type="entry name" value="DAP_epimerase_DapF"/>
</dbReference>
<dbReference type="Gene3D" id="3.10.310.10">
    <property type="entry name" value="Diaminopimelate Epimerase, Chain A, domain 1"/>
    <property type="match status" value="2"/>
</dbReference>
<dbReference type="FunFam" id="3.10.310.10:FF:000004">
    <property type="entry name" value="Diaminopimelate epimerase"/>
    <property type="match status" value="1"/>
</dbReference>
<evidence type="ECO:0000313" key="12">
    <source>
        <dbReference type="Proteomes" id="UP000315636"/>
    </source>
</evidence>
<evidence type="ECO:0000256" key="7">
    <source>
        <dbReference type="ARBA" id="ARBA00023235"/>
    </source>
</evidence>
<dbReference type="EMBL" id="FXTI01000002">
    <property type="protein sequence ID" value="SMO47485.1"/>
    <property type="molecule type" value="Genomic_DNA"/>
</dbReference>
<feature type="active site" description="Proton acceptor" evidence="9">
    <location>
        <position position="223"/>
    </location>
</feature>
<dbReference type="InterPro" id="IPR018510">
    <property type="entry name" value="DAP_epimerase_AS"/>
</dbReference>
<dbReference type="PANTHER" id="PTHR31689">
    <property type="entry name" value="DIAMINOPIMELATE EPIMERASE, CHLOROPLASTIC"/>
    <property type="match status" value="1"/>
</dbReference>
<dbReference type="GO" id="GO:0005829">
    <property type="term" value="C:cytosol"/>
    <property type="evidence" value="ECO:0007669"/>
    <property type="project" value="TreeGrafter"/>
</dbReference>